<dbReference type="STRING" id="1797716.A3D07_03960"/>
<sequence length="546" mass="63264">MRKDKFFVFLTFFLFGFLFLHFAKNMLTIRPDGWYVGQVNLYGDLVFHLGFINKFLESGQVFAQNPVYPADKPNYPIFADFVTSQIAKVTGVDFSLFITTFVMGIIAIYVARLFIRIFIKNEKVVFLALLLFFVNGGLGFHFLLADFQNSQKSLFDFLISLPREYTDIKDQGYWWINTYLAYFLPQRGFLFAFPITITVFALLYRGFVKNNLSFLILAGLLAGILPLVQAHSLFVIFIISTFFFAATALHFRKDKKKIPGWFLFAAATVLVALPMLNSISSDTNFLKFAKVDYGWASEENIVWFWLKNLGLFGPVLLISLFWLYKKNRHFFFLYIPAAAIFALSNIFVFQPWEFDNSKLLIYWFFASCIVVAYFLHDQFFSESTFKKFIGAIFVFFMIFSGGLDIFRTFTKVTYYQIFTSEDLKVAQAVKNLTAKDSIFVTAPVHNHPIPALSGRSTLVGFHGWLWSHGIDYLERAADVERIYQGGEEAEDLIRIYKINYVAYGPHERENFSINVSYFQKYPKIPLSSNWIVYDVSNLWADADRQN</sequence>
<name>A0A1F5GF06_9BACT</name>
<evidence type="ECO:0008006" key="4">
    <source>
        <dbReference type="Google" id="ProtNLM"/>
    </source>
</evidence>
<dbReference type="Proteomes" id="UP000177124">
    <property type="component" value="Unassembled WGS sequence"/>
</dbReference>
<protein>
    <recommendedName>
        <fullName evidence="4">Glycosyltransferase RgtA/B/C/D-like domain-containing protein</fullName>
    </recommendedName>
</protein>
<evidence type="ECO:0000313" key="3">
    <source>
        <dbReference type="Proteomes" id="UP000177124"/>
    </source>
</evidence>
<feature type="transmembrane region" description="Helical" evidence="1">
    <location>
        <begin position="331"/>
        <end position="348"/>
    </location>
</feature>
<gene>
    <name evidence="2" type="ORF">A3D07_03960</name>
</gene>
<reference evidence="2 3" key="1">
    <citation type="journal article" date="2016" name="Nat. Commun.">
        <title>Thousands of microbial genomes shed light on interconnected biogeochemical processes in an aquifer system.</title>
        <authorList>
            <person name="Anantharaman K."/>
            <person name="Brown C.T."/>
            <person name="Hug L.A."/>
            <person name="Sharon I."/>
            <person name="Castelle C.J."/>
            <person name="Probst A.J."/>
            <person name="Thomas B.C."/>
            <person name="Singh A."/>
            <person name="Wilkins M.J."/>
            <person name="Karaoz U."/>
            <person name="Brodie E.L."/>
            <person name="Williams K.H."/>
            <person name="Hubbard S.S."/>
            <person name="Banfield J.F."/>
        </authorList>
    </citation>
    <scope>NUCLEOTIDE SEQUENCE [LARGE SCALE GENOMIC DNA]</scope>
</reference>
<feature type="transmembrane region" description="Helical" evidence="1">
    <location>
        <begin position="94"/>
        <end position="115"/>
    </location>
</feature>
<keyword evidence="1" id="KW-0472">Membrane</keyword>
<feature type="transmembrane region" description="Helical" evidence="1">
    <location>
        <begin position="258"/>
        <end position="276"/>
    </location>
</feature>
<dbReference type="AlphaFoldDB" id="A0A1F5GF06"/>
<feature type="transmembrane region" description="Helical" evidence="1">
    <location>
        <begin position="360"/>
        <end position="376"/>
    </location>
</feature>
<accession>A0A1F5GF06</accession>
<dbReference type="EMBL" id="MFBF01000044">
    <property type="protein sequence ID" value="OGD90451.1"/>
    <property type="molecule type" value="Genomic_DNA"/>
</dbReference>
<organism evidence="2 3">
    <name type="scientific">Candidatus Curtissbacteria bacterium RIFCSPHIGHO2_02_FULL_42_15</name>
    <dbReference type="NCBI Taxonomy" id="1797716"/>
    <lineage>
        <taxon>Bacteria</taxon>
        <taxon>Candidatus Curtissiibacteriota</taxon>
    </lineage>
</organism>
<keyword evidence="1" id="KW-1133">Transmembrane helix</keyword>
<evidence type="ECO:0000256" key="1">
    <source>
        <dbReference type="SAM" id="Phobius"/>
    </source>
</evidence>
<evidence type="ECO:0000313" key="2">
    <source>
        <dbReference type="EMBL" id="OGD90451.1"/>
    </source>
</evidence>
<feature type="transmembrane region" description="Helical" evidence="1">
    <location>
        <begin position="179"/>
        <end position="204"/>
    </location>
</feature>
<feature type="transmembrane region" description="Helical" evidence="1">
    <location>
        <begin position="124"/>
        <end position="144"/>
    </location>
</feature>
<feature type="transmembrane region" description="Helical" evidence="1">
    <location>
        <begin position="211"/>
        <end position="228"/>
    </location>
</feature>
<keyword evidence="1" id="KW-0812">Transmembrane</keyword>
<feature type="transmembrane region" description="Helical" evidence="1">
    <location>
        <begin position="388"/>
        <end position="406"/>
    </location>
</feature>
<feature type="transmembrane region" description="Helical" evidence="1">
    <location>
        <begin position="234"/>
        <end position="251"/>
    </location>
</feature>
<feature type="transmembrane region" description="Helical" evidence="1">
    <location>
        <begin position="302"/>
        <end position="324"/>
    </location>
</feature>
<comment type="caution">
    <text evidence="2">The sequence shown here is derived from an EMBL/GenBank/DDBJ whole genome shotgun (WGS) entry which is preliminary data.</text>
</comment>
<proteinExistence type="predicted"/>